<dbReference type="PRINTS" id="PR01181">
    <property type="entry name" value="DAPDCRBXLASE"/>
</dbReference>
<evidence type="ECO:0000256" key="5">
    <source>
        <dbReference type="NCBIfam" id="TIGR01048"/>
    </source>
</evidence>
<dbReference type="SUPFAM" id="SSF51419">
    <property type="entry name" value="PLP-binding barrel"/>
    <property type="match status" value="1"/>
</dbReference>
<proteinExistence type="predicted"/>
<dbReference type="PANTHER" id="PTHR43727:SF2">
    <property type="entry name" value="GROUP IV DECARBOXYLASE"/>
    <property type="match status" value="1"/>
</dbReference>
<comment type="cofactor">
    <cofactor evidence="1">
        <name>pyridoxal 5'-phosphate</name>
        <dbReference type="ChEBI" id="CHEBI:597326"/>
    </cofactor>
</comment>
<dbReference type="CDD" id="cd06828">
    <property type="entry name" value="PLPDE_III_DapDC"/>
    <property type="match status" value="1"/>
</dbReference>
<name>A0A7C5LXU4_9PROT</name>
<keyword evidence="3" id="KW-0663">Pyridoxal phosphate</keyword>
<dbReference type="InterPro" id="IPR022657">
    <property type="entry name" value="De-COase2_CS"/>
</dbReference>
<dbReference type="AlphaFoldDB" id="A0A7C5LXU4"/>
<feature type="non-terminal residue" evidence="7">
    <location>
        <position position="1"/>
    </location>
</feature>
<dbReference type="InterPro" id="IPR022644">
    <property type="entry name" value="De-COase2_N"/>
</dbReference>
<reference evidence="7" key="1">
    <citation type="journal article" date="2020" name="mSystems">
        <title>Genome- and Community-Level Interaction Insights into Carbon Utilization and Element Cycling Functions of Hydrothermarchaeota in Hydrothermal Sediment.</title>
        <authorList>
            <person name="Zhou Z."/>
            <person name="Liu Y."/>
            <person name="Xu W."/>
            <person name="Pan J."/>
            <person name="Luo Z.H."/>
            <person name="Li M."/>
        </authorList>
    </citation>
    <scope>NUCLEOTIDE SEQUENCE [LARGE SCALE GENOMIC DNA]</scope>
    <source>
        <strain evidence="7">HyVt-485</strain>
    </source>
</reference>
<keyword evidence="2" id="KW-0210">Decarboxylase</keyword>
<evidence type="ECO:0000259" key="6">
    <source>
        <dbReference type="Pfam" id="PF02784"/>
    </source>
</evidence>
<dbReference type="InterPro" id="IPR002986">
    <property type="entry name" value="DAP_deCOOHase_LysA"/>
</dbReference>
<dbReference type="EC" id="4.1.1.20" evidence="5"/>
<dbReference type="PROSITE" id="PS00879">
    <property type="entry name" value="ODR_DC_2_2"/>
    <property type="match status" value="1"/>
</dbReference>
<dbReference type="GO" id="GO:0009089">
    <property type="term" value="P:lysine biosynthetic process via diaminopimelate"/>
    <property type="evidence" value="ECO:0007669"/>
    <property type="project" value="UniProtKB-UniRule"/>
</dbReference>
<dbReference type="Gene3D" id="2.40.37.10">
    <property type="entry name" value="Lyase, Ornithine Decarboxylase, Chain A, domain 1"/>
    <property type="match status" value="1"/>
</dbReference>
<evidence type="ECO:0000256" key="1">
    <source>
        <dbReference type="ARBA" id="ARBA00001933"/>
    </source>
</evidence>
<dbReference type="InterPro" id="IPR009006">
    <property type="entry name" value="Ala_racemase/Decarboxylase_C"/>
</dbReference>
<dbReference type="InterPro" id="IPR029066">
    <property type="entry name" value="PLP-binding_barrel"/>
</dbReference>
<evidence type="ECO:0000256" key="3">
    <source>
        <dbReference type="ARBA" id="ARBA00022898"/>
    </source>
</evidence>
<comment type="caution">
    <text evidence="7">The sequence shown here is derived from an EMBL/GenBank/DDBJ whole genome shotgun (WGS) entry which is preliminary data.</text>
</comment>
<dbReference type="SUPFAM" id="SSF50621">
    <property type="entry name" value="Alanine racemase C-terminal domain-like"/>
    <property type="match status" value="1"/>
</dbReference>
<dbReference type="PANTHER" id="PTHR43727">
    <property type="entry name" value="DIAMINOPIMELATE DECARBOXYLASE"/>
    <property type="match status" value="1"/>
</dbReference>
<dbReference type="FunFam" id="3.20.20.10:FF:000003">
    <property type="entry name" value="Diaminopimelate decarboxylase"/>
    <property type="match status" value="1"/>
</dbReference>
<feature type="domain" description="Orn/DAP/Arg decarboxylase 2 N-terminal" evidence="6">
    <location>
        <begin position="1"/>
        <end position="196"/>
    </location>
</feature>
<organism evidence="7">
    <name type="scientific">Hellea balneolensis</name>
    <dbReference type="NCBI Taxonomy" id="287478"/>
    <lineage>
        <taxon>Bacteria</taxon>
        <taxon>Pseudomonadati</taxon>
        <taxon>Pseudomonadota</taxon>
        <taxon>Alphaproteobacteria</taxon>
        <taxon>Maricaulales</taxon>
        <taxon>Robiginitomaculaceae</taxon>
        <taxon>Hellea</taxon>
    </lineage>
</organism>
<accession>A0A7C5LXU4</accession>
<gene>
    <name evidence="7" type="primary">lysA</name>
    <name evidence="7" type="ORF">ENJ42_08165</name>
</gene>
<dbReference type="EMBL" id="DRMJ01000428">
    <property type="protein sequence ID" value="HHL43576.1"/>
    <property type="molecule type" value="Genomic_DNA"/>
</dbReference>
<keyword evidence="4 7" id="KW-0456">Lyase</keyword>
<sequence>LQRALRAGIVPEKIVFSGVGKTKNEMRAALRAGICQFNVESEPELASLSEVAKDMGKTAPIALRINPDVAAGGHEKITTGKAENKFGIDINLASDVYDHARTLPGIEVVGVDMHIGSQISELSPFERAIDKILELVTKLRENGHNIRTFDMGGGLGISYESGKDEPPLPAAYAHMVARKLKGLNLKIIFEPGRAIAGNAGVLLAKVQYIKTGGARNFLILDAAMNDLIRPALYGAHHDILPVIAGSDERVAYDVVGPVCETGDTFAKQYKLSKCAQGDLVVLCSAGAYGAVQSGTYNTRPLVPEVLVSGDQYAIIRKRPRVEDMLAAETIPDWV</sequence>
<evidence type="ECO:0000313" key="7">
    <source>
        <dbReference type="EMBL" id="HHL43576.1"/>
    </source>
</evidence>
<evidence type="ECO:0000256" key="2">
    <source>
        <dbReference type="ARBA" id="ARBA00022793"/>
    </source>
</evidence>
<dbReference type="NCBIfam" id="TIGR01048">
    <property type="entry name" value="lysA"/>
    <property type="match status" value="1"/>
</dbReference>
<dbReference type="Gene3D" id="3.20.20.10">
    <property type="entry name" value="Alanine racemase"/>
    <property type="match status" value="1"/>
</dbReference>
<dbReference type="Proteomes" id="UP000885830">
    <property type="component" value="Unassembled WGS sequence"/>
</dbReference>
<evidence type="ECO:0000256" key="4">
    <source>
        <dbReference type="ARBA" id="ARBA00023239"/>
    </source>
</evidence>
<dbReference type="Pfam" id="PF02784">
    <property type="entry name" value="Orn_Arg_deC_N"/>
    <property type="match status" value="1"/>
</dbReference>
<dbReference type="GO" id="GO:0008836">
    <property type="term" value="F:diaminopimelate decarboxylase activity"/>
    <property type="evidence" value="ECO:0007669"/>
    <property type="project" value="UniProtKB-UniRule"/>
</dbReference>
<protein>
    <recommendedName>
        <fullName evidence="5">Diaminopimelate decarboxylase</fullName>
        <ecNumber evidence="5">4.1.1.20</ecNumber>
    </recommendedName>
</protein>